<dbReference type="Proteomes" id="UP000887565">
    <property type="component" value="Unplaced"/>
</dbReference>
<evidence type="ECO:0000313" key="3">
    <source>
        <dbReference type="WBParaSite" id="nRc.2.0.1.t02409-RA"/>
    </source>
</evidence>
<accession>A0A915HL67</accession>
<proteinExistence type="predicted"/>
<reference evidence="3" key="1">
    <citation type="submission" date="2022-11" db="UniProtKB">
        <authorList>
            <consortium name="WormBaseParasite"/>
        </authorList>
    </citation>
    <scope>IDENTIFICATION</scope>
</reference>
<protein>
    <submittedName>
        <fullName evidence="3">Uncharacterized protein</fullName>
    </submittedName>
</protein>
<organism evidence="2 3">
    <name type="scientific">Romanomermis culicivorax</name>
    <name type="common">Nematode worm</name>
    <dbReference type="NCBI Taxonomy" id="13658"/>
    <lineage>
        <taxon>Eukaryota</taxon>
        <taxon>Metazoa</taxon>
        <taxon>Ecdysozoa</taxon>
        <taxon>Nematoda</taxon>
        <taxon>Enoplea</taxon>
        <taxon>Dorylaimia</taxon>
        <taxon>Mermithida</taxon>
        <taxon>Mermithoidea</taxon>
        <taxon>Mermithidae</taxon>
        <taxon>Romanomermis</taxon>
    </lineage>
</organism>
<feature type="region of interest" description="Disordered" evidence="1">
    <location>
        <begin position="1"/>
        <end position="23"/>
    </location>
</feature>
<evidence type="ECO:0000256" key="1">
    <source>
        <dbReference type="SAM" id="MobiDB-lite"/>
    </source>
</evidence>
<dbReference type="AlphaFoldDB" id="A0A915HL67"/>
<name>A0A915HL67_ROMCU</name>
<dbReference type="WBParaSite" id="nRc.2.0.1.t02409-RA">
    <property type="protein sequence ID" value="nRc.2.0.1.t02409-RA"/>
    <property type="gene ID" value="nRc.2.0.1.g02409"/>
</dbReference>
<keyword evidence="2" id="KW-1185">Reference proteome</keyword>
<sequence length="321" mass="36948">MLWTLEKRKVSQKPTGRKAPRVEDYKDVKPSKNAFKFEDDDDNFDIPVDTPAMPTQQVFNSQGDIAMEETPTDISNRMCNGASNALLIARDSGQSPNCRGYYHQHCEEVSKAIYFKKQKPKPYWECSACFQITHFHWAPLVFAIKPENKTYKLDNTCTLDPSFAMFYRHVKFNPNFLEQIPPELSQLGTSLELARVGSFQEAILLWTKHLPNIPALGLHRYLDVGNITPIDTFSTGDNFFINLIKPLVDLYRTLTCCNSNCLNKEVITQIDMLNKKTNKIMDKFLHQELRKCHKDWGIKDAVIPSRLDFNSLTWAYTLVLA</sequence>
<evidence type="ECO:0000313" key="2">
    <source>
        <dbReference type="Proteomes" id="UP000887565"/>
    </source>
</evidence>